<sequence>MRSATRCCGAARKVYTQRSLRAPPRPKRNTSRGETNKRSGCSVKVRSQGPPPGVGVPHCRLSTNSYLARNSTCAGAVPAAYLRESGAACGPGACTPEHTRGSWSGRQKLPITLVAGGASSCVTLSVTLSAASSDAAERSGGGSGSDRASPSVMAPPAGGVGQQGVYGGLHVAAALAAAAHRVVAGGALANVGGALPVHKLHLHVQLEAEGAAARRVLEGKVEGRSVEDEQQVRPAGSDATEGRATLAQRGQHGLPRVVAVIGHEVRRVAILDVDEVRVALPHADERHLAVRHARLADVEVAGEVTRVHAGEVRGLHLAVLLVAVLELLVAEGVGHVLAAVGGAVGRAIAQHGPFLPQEPVGEAEHYVVLRRKGPGVVVGVVLGEVEHAQHHRDGRGLRVEHVVTPRSAAPVARVEGPTQLLDLHVAVRAARRGVRHEPAGGGASLYRLTRHQHASHLSI</sequence>
<dbReference type="AlphaFoldDB" id="A0A5B7GV25"/>
<protein>
    <submittedName>
        <fullName evidence="2">Uncharacterized protein</fullName>
    </submittedName>
</protein>
<name>A0A5B7GV25_PORTR</name>
<feature type="region of interest" description="Disordered" evidence="1">
    <location>
        <begin position="18"/>
        <end position="56"/>
    </location>
</feature>
<feature type="region of interest" description="Disordered" evidence="1">
    <location>
        <begin position="222"/>
        <end position="241"/>
    </location>
</feature>
<feature type="region of interest" description="Disordered" evidence="1">
    <location>
        <begin position="132"/>
        <end position="156"/>
    </location>
</feature>
<comment type="caution">
    <text evidence="2">The sequence shown here is derived from an EMBL/GenBank/DDBJ whole genome shotgun (WGS) entry which is preliminary data.</text>
</comment>
<proteinExistence type="predicted"/>
<accession>A0A5B7GV25</accession>
<feature type="compositionally biased region" description="Basic and acidic residues" evidence="1">
    <location>
        <begin position="222"/>
        <end position="231"/>
    </location>
</feature>
<dbReference type="Proteomes" id="UP000324222">
    <property type="component" value="Unassembled WGS sequence"/>
</dbReference>
<dbReference type="EMBL" id="VSRR010018573">
    <property type="protein sequence ID" value="MPC61473.1"/>
    <property type="molecule type" value="Genomic_DNA"/>
</dbReference>
<reference evidence="2 3" key="1">
    <citation type="submission" date="2019-05" db="EMBL/GenBank/DDBJ databases">
        <title>Another draft genome of Portunus trituberculatus and its Hox gene families provides insights of decapod evolution.</title>
        <authorList>
            <person name="Jeong J.-H."/>
            <person name="Song I."/>
            <person name="Kim S."/>
            <person name="Choi T."/>
            <person name="Kim D."/>
            <person name="Ryu S."/>
            <person name="Kim W."/>
        </authorList>
    </citation>
    <scope>NUCLEOTIDE SEQUENCE [LARGE SCALE GENOMIC DNA]</scope>
    <source>
        <tissue evidence="2">Muscle</tissue>
    </source>
</reference>
<evidence type="ECO:0000313" key="2">
    <source>
        <dbReference type="EMBL" id="MPC61473.1"/>
    </source>
</evidence>
<evidence type="ECO:0000256" key="1">
    <source>
        <dbReference type="SAM" id="MobiDB-lite"/>
    </source>
</evidence>
<organism evidence="2 3">
    <name type="scientific">Portunus trituberculatus</name>
    <name type="common">Swimming crab</name>
    <name type="synonym">Neptunus trituberculatus</name>
    <dbReference type="NCBI Taxonomy" id="210409"/>
    <lineage>
        <taxon>Eukaryota</taxon>
        <taxon>Metazoa</taxon>
        <taxon>Ecdysozoa</taxon>
        <taxon>Arthropoda</taxon>
        <taxon>Crustacea</taxon>
        <taxon>Multicrustacea</taxon>
        <taxon>Malacostraca</taxon>
        <taxon>Eumalacostraca</taxon>
        <taxon>Eucarida</taxon>
        <taxon>Decapoda</taxon>
        <taxon>Pleocyemata</taxon>
        <taxon>Brachyura</taxon>
        <taxon>Eubrachyura</taxon>
        <taxon>Portunoidea</taxon>
        <taxon>Portunidae</taxon>
        <taxon>Portuninae</taxon>
        <taxon>Portunus</taxon>
    </lineage>
</organism>
<keyword evidence="3" id="KW-1185">Reference proteome</keyword>
<evidence type="ECO:0000313" key="3">
    <source>
        <dbReference type="Proteomes" id="UP000324222"/>
    </source>
</evidence>
<gene>
    <name evidence="2" type="ORF">E2C01_055546</name>
</gene>